<protein>
    <submittedName>
        <fullName evidence="5">Peptidase</fullName>
    </submittedName>
</protein>
<keyword evidence="1" id="KW-0677">Repeat</keyword>
<keyword evidence="6" id="KW-1185">Reference proteome</keyword>
<dbReference type="CDD" id="cd00688">
    <property type="entry name" value="ISOPREN_C2_like"/>
    <property type="match status" value="2"/>
</dbReference>
<evidence type="ECO:0000256" key="2">
    <source>
        <dbReference type="SAM" id="MobiDB-lite"/>
    </source>
</evidence>
<accession>A0A5J6JPX0</accession>
<gene>
    <name evidence="5" type="ORF">CP980_01540</name>
</gene>
<proteinExistence type="predicted"/>
<dbReference type="Gene3D" id="1.50.10.20">
    <property type="match status" value="2"/>
</dbReference>
<dbReference type="InterPro" id="IPR051588">
    <property type="entry name" value="Cobalamin_Transport"/>
</dbReference>
<feature type="transmembrane region" description="Helical" evidence="3">
    <location>
        <begin position="891"/>
        <end position="909"/>
    </location>
</feature>
<reference evidence="5 6" key="1">
    <citation type="submission" date="2017-09" db="EMBL/GenBank/DDBJ databases">
        <authorList>
            <person name="Lee N."/>
            <person name="Cho B.-K."/>
        </authorList>
    </citation>
    <scope>NUCLEOTIDE SEQUENCE [LARGE SCALE GENOMIC DNA]</scope>
    <source>
        <strain evidence="5 6">ATCC 27476</strain>
    </source>
</reference>
<evidence type="ECO:0000313" key="5">
    <source>
        <dbReference type="EMBL" id="QEV49568.1"/>
    </source>
</evidence>
<name>A0A5J6JPX0_STRVI</name>
<dbReference type="AlphaFoldDB" id="A0A5J6JPX0"/>
<dbReference type="PANTHER" id="PTHR10559">
    <property type="entry name" value="TRANSCOBALAMIN-1/GASTRIC INTRINSIC FACTOR"/>
    <property type="match status" value="1"/>
</dbReference>
<feature type="domain" description="Prenyltransferase alpha-alpha toroid" evidence="4">
    <location>
        <begin position="668"/>
        <end position="815"/>
    </location>
</feature>
<keyword evidence="3" id="KW-1133">Transmembrane helix</keyword>
<dbReference type="InterPro" id="IPR001330">
    <property type="entry name" value="Prenyltrans"/>
</dbReference>
<dbReference type="GeneID" id="95609255"/>
<evidence type="ECO:0000259" key="4">
    <source>
        <dbReference type="Pfam" id="PF00432"/>
    </source>
</evidence>
<dbReference type="SUPFAM" id="SSF48239">
    <property type="entry name" value="Terpenoid cyclases/Protein prenyltransferases"/>
    <property type="match status" value="2"/>
</dbReference>
<feature type="region of interest" description="Disordered" evidence="2">
    <location>
        <begin position="172"/>
        <end position="205"/>
    </location>
</feature>
<dbReference type="Proteomes" id="UP000325563">
    <property type="component" value="Chromosome"/>
</dbReference>
<dbReference type="PANTHER" id="PTHR10559:SF18">
    <property type="entry name" value="TRANSCOBALAMIN II"/>
    <property type="match status" value="1"/>
</dbReference>
<dbReference type="Pfam" id="PF00432">
    <property type="entry name" value="Prenyltrans"/>
    <property type="match status" value="1"/>
</dbReference>
<dbReference type="EMBL" id="CP023692">
    <property type="protein sequence ID" value="QEV49568.1"/>
    <property type="molecule type" value="Genomic_DNA"/>
</dbReference>
<feature type="region of interest" description="Disordered" evidence="2">
    <location>
        <begin position="512"/>
        <end position="546"/>
    </location>
</feature>
<feature type="compositionally biased region" description="Pro residues" evidence="2">
    <location>
        <begin position="193"/>
        <end position="205"/>
    </location>
</feature>
<organism evidence="5 6">
    <name type="scientific">Streptomyces vinaceus</name>
    <dbReference type="NCBI Taxonomy" id="1960"/>
    <lineage>
        <taxon>Bacteria</taxon>
        <taxon>Bacillati</taxon>
        <taxon>Actinomycetota</taxon>
        <taxon>Actinomycetes</taxon>
        <taxon>Kitasatosporales</taxon>
        <taxon>Streptomycetaceae</taxon>
        <taxon>Streptomyces</taxon>
    </lineage>
</organism>
<sequence>MGTAELAERRTGKKRLVSLISAVLLAFGASVSLVTGSPSAAADPIEGCTATTGAIVAVDFGPFGGKVERGCDTTPTTGYDLLHEAGFTTEGTVHDGPAFICRIGKGSFNSGTQYPTAEKEPCVLTPQATAYWSYWTASPGQQNWTYSPLGAMARTPGPGDVDAWVFGGTDVGGTSGKPAFSPADVRAGGGGPGPDPSGPTTPPTVAPGTVDLPAAARWLTGKLTDGERVVDEGATSPNHLLTAEAVYALAAADPKSPAARKAADFLARPAETDAYAYPAGKDGIPDATAAARLALVAESTGKDPRAFGGHDLLGDLVRYVCPRDIGDGDTIDGCLTKGDFRTTGQSDAQAMAVIALLNGGVTPPADAVNRLTALQCEDGGFTGILIRPGGWCDSDASSTALIALALKRAGGHDAVVEKARASLRKSQLPSGAWPAAAGMTTGSPSATGWAAQALRALGDTPYADAGLFWLSKQQLPGGGFAFEEGLTDPQVFPTAPAVLAAAHSDLVALTAKKTEPSPEPSDPGPSPSPSGSRPPLPPGDGPDLKKATAYLTHPGRLVQGRYYESSPGFATYGLTIDGAYALAAAGTDDATLRNIVDFLDKGGKDGQGRTVHAWTLIGTKYAVGGAIGKTALLAEAVGRNPRAFGGQDLIGALAKDTCRARNLDAVPFCGGKGAYGNAKSVFDQSLGVIAQVRAGENAAAAEPIAYLKSLQRPNGSFGSILVDKSDDEVDSTAMAAMALDLLPDADAQAAVDKAVAWLAARQMDDGGFPGASGDSVNSTALAVQGMSLDARKYGAQIAKARTFLATQQNGDGGFNIARDAQPGSDVRASTQALGGATGISFATLNRSLDGTTPQPVPTATSGAPVIVTPGGETAGGGSGAGGALASTGAQVGALAAAAVALVLGGWGAVRVARRRRGSTGGRA</sequence>
<dbReference type="RefSeq" id="WP_150492359.1">
    <property type="nucleotide sequence ID" value="NZ_BNBW01000027.1"/>
</dbReference>
<dbReference type="GO" id="GO:0003824">
    <property type="term" value="F:catalytic activity"/>
    <property type="evidence" value="ECO:0007669"/>
    <property type="project" value="InterPro"/>
</dbReference>
<feature type="compositionally biased region" description="Pro residues" evidence="2">
    <location>
        <begin position="517"/>
        <end position="540"/>
    </location>
</feature>
<dbReference type="InterPro" id="IPR008930">
    <property type="entry name" value="Terpenoid_cyclase/PrenylTrfase"/>
</dbReference>
<evidence type="ECO:0000256" key="1">
    <source>
        <dbReference type="ARBA" id="ARBA00022737"/>
    </source>
</evidence>
<evidence type="ECO:0000256" key="3">
    <source>
        <dbReference type="SAM" id="Phobius"/>
    </source>
</evidence>
<keyword evidence="3" id="KW-0472">Membrane</keyword>
<dbReference type="KEGG" id="svn:CP980_01540"/>
<keyword evidence="3" id="KW-0812">Transmembrane</keyword>
<evidence type="ECO:0000313" key="6">
    <source>
        <dbReference type="Proteomes" id="UP000325563"/>
    </source>
</evidence>